<proteinExistence type="predicted"/>
<dbReference type="EMBL" id="JACHJL010000009">
    <property type="protein sequence ID" value="MBB5936801.1"/>
    <property type="molecule type" value="Genomic_DNA"/>
</dbReference>
<dbReference type="SUPFAM" id="SSF53756">
    <property type="entry name" value="UDP-Glycosyltransferase/glycogen phosphorylase"/>
    <property type="match status" value="2"/>
</dbReference>
<dbReference type="Gene3D" id="3.40.50.2000">
    <property type="entry name" value="Glycogen Phosphorylase B"/>
    <property type="match status" value="4"/>
</dbReference>
<dbReference type="Pfam" id="PF11997">
    <property type="entry name" value="DUF3492"/>
    <property type="match status" value="2"/>
</dbReference>
<sequence length="968" mass="98442">MNVRVGLLTEGGYPYANGAASTWCDRLVRGLGQHEFEVCALSRSAEQEAAGWVPLPDQVRRVRTAPLWGDLPYESMHGAARPYRRRERARFAEHFGHFARAISAATIGSPDDETDTDQAGAASTGETARDGDAQAPAARGTDTTKGCSGAAAMAGIHSSVPAGTGAAPAAQEAESAGDMRRGAPAGNLGWSAGLSSGRGGVGPSRERSARLADRFATVGQNAPRGPNCPDGRDLAASGGEGAVTHEGVGTVGGTGTSTEAGRGSDRGAGEGSGADEGLDEGADGSRGFNPLRTSVARASGAYAVPSRTFTDGLYGLAELARNYGGLSTALRSEQALRLLEAACHAPGAMGDVQRATVTELLAVTRYLESALRPLSLDWYGDGDGGRAGARPHNGATGCIDRPGLPDHGDACGEAAERGLAGVDLCHATSGGPAALPGLLAKRFFGTPLLVTEHGTRLREHYLAHSGASATNPACPPERAPHSAPVRALIASFHRQLAAEVYAQAALITPGHAHTRRWQERCGADPARVRTVYPGLDVSRFADAGEGGAAGADDGRTLLWVGRVEPSRDLLSLLHAFAQVHRAEPGSRLRIVDTGPPAGPDETAAGTYPIDAAALLGSAPPMAMAYGAAAYGAAAHGATAFGPAAGGTTLAAVAPGATVDTAAVWGGMVRGGMVREGRKGAARWGRGGGGRWRTGAGRFVGGGTVVAGGDGTEAGAAAYRAHCAAVAAQLFPDEAAHAHAVGDNPVSFEVLGDLEVPNLQEAYAGSSVVVRSSVAEGFPVGLVEAMFCGRATVSTDVGAVGEVVGGTGVMVPPRNPRALAAACLTLLRDPERRERLGAAARARALELFTVEQNVTAYRGSYLELMAHAPVRRVAGGGSAEGSPLPFTHPAEAQVPGRWTAADAPARLPHRATPSAAPGRPAPRWAARPGAPASHSAGSPALDGAAERAAPTEAGEAACGRSRKREEDDA</sequence>
<feature type="compositionally biased region" description="Low complexity" evidence="1">
    <location>
        <begin position="909"/>
        <end position="939"/>
    </location>
</feature>
<keyword evidence="4" id="KW-1185">Reference proteome</keyword>
<feature type="compositionally biased region" description="Low complexity" evidence="1">
    <location>
        <begin position="162"/>
        <end position="176"/>
    </location>
</feature>
<dbReference type="PANTHER" id="PTHR45947:SF3">
    <property type="entry name" value="SULFOQUINOVOSYL TRANSFERASE SQD2"/>
    <property type="match status" value="1"/>
</dbReference>
<evidence type="ECO:0000256" key="1">
    <source>
        <dbReference type="SAM" id="MobiDB-lite"/>
    </source>
</evidence>
<accession>A0A7W9QAZ3</accession>
<dbReference type="InterPro" id="IPR022622">
    <property type="entry name" value="DUF3492"/>
</dbReference>
<comment type="caution">
    <text evidence="3">The sequence shown here is derived from an EMBL/GenBank/DDBJ whole genome shotgun (WGS) entry which is preliminary data.</text>
</comment>
<evidence type="ECO:0000259" key="2">
    <source>
        <dbReference type="Pfam" id="PF11997"/>
    </source>
</evidence>
<dbReference type="Proteomes" id="UP000588098">
    <property type="component" value="Unassembled WGS sequence"/>
</dbReference>
<feature type="compositionally biased region" description="Basic and acidic residues" evidence="1">
    <location>
        <begin position="204"/>
        <end position="213"/>
    </location>
</feature>
<gene>
    <name evidence="3" type="ORF">FHS42_003878</name>
</gene>
<dbReference type="AlphaFoldDB" id="A0A7W9QAZ3"/>
<keyword evidence="3" id="KW-0808">Transferase</keyword>
<feature type="domain" description="DUF3492" evidence="2">
    <location>
        <begin position="4"/>
        <end position="105"/>
    </location>
</feature>
<protein>
    <submittedName>
        <fullName evidence="3">Glycosyltransferase involved in cell wall biosynthesis</fullName>
    </submittedName>
</protein>
<dbReference type="GO" id="GO:0016757">
    <property type="term" value="F:glycosyltransferase activity"/>
    <property type="evidence" value="ECO:0007669"/>
    <property type="project" value="TreeGrafter"/>
</dbReference>
<dbReference type="Pfam" id="PF13692">
    <property type="entry name" value="Glyco_trans_1_4"/>
    <property type="match status" value="1"/>
</dbReference>
<dbReference type="PANTHER" id="PTHR45947">
    <property type="entry name" value="SULFOQUINOVOSYL TRANSFERASE SQD2"/>
    <property type="match status" value="1"/>
</dbReference>
<evidence type="ECO:0000313" key="3">
    <source>
        <dbReference type="EMBL" id="MBB5936801.1"/>
    </source>
</evidence>
<organism evidence="3 4">
    <name type="scientific">Streptomyces zagrosensis</name>
    <dbReference type="NCBI Taxonomy" id="1042984"/>
    <lineage>
        <taxon>Bacteria</taxon>
        <taxon>Bacillati</taxon>
        <taxon>Actinomycetota</taxon>
        <taxon>Actinomycetes</taxon>
        <taxon>Kitasatosporales</taxon>
        <taxon>Streptomycetaceae</taxon>
        <taxon>Streptomyces</taxon>
    </lineage>
</organism>
<feature type="region of interest" description="Disordered" evidence="1">
    <location>
        <begin position="104"/>
        <end position="149"/>
    </location>
</feature>
<feature type="domain" description="DUF3492" evidence="2">
    <location>
        <begin position="418"/>
        <end position="525"/>
    </location>
</feature>
<reference evidence="3 4" key="1">
    <citation type="submission" date="2020-08" db="EMBL/GenBank/DDBJ databases">
        <title>Genomic Encyclopedia of Type Strains, Phase III (KMG-III): the genomes of soil and plant-associated and newly described type strains.</title>
        <authorList>
            <person name="Whitman W."/>
        </authorList>
    </citation>
    <scope>NUCLEOTIDE SEQUENCE [LARGE SCALE GENOMIC DNA]</scope>
    <source>
        <strain evidence="3 4">CECT 8305</strain>
    </source>
</reference>
<feature type="region of interest" description="Disordered" evidence="1">
    <location>
        <begin position="162"/>
        <end position="290"/>
    </location>
</feature>
<name>A0A7W9QAZ3_9ACTN</name>
<feature type="region of interest" description="Disordered" evidence="1">
    <location>
        <begin position="907"/>
        <end position="968"/>
    </location>
</feature>
<evidence type="ECO:0000313" key="4">
    <source>
        <dbReference type="Proteomes" id="UP000588098"/>
    </source>
</evidence>
<dbReference type="InterPro" id="IPR050194">
    <property type="entry name" value="Glycosyltransferase_grp1"/>
</dbReference>